<feature type="coiled-coil region" evidence="1">
    <location>
        <begin position="107"/>
        <end position="170"/>
    </location>
</feature>
<evidence type="ECO:0000256" key="1">
    <source>
        <dbReference type="SAM" id="Coils"/>
    </source>
</evidence>
<evidence type="ECO:0000313" key="4">
    <source>
        <dbReference type="Proteomes" id="UP001445335"/>
    </source>
</evidence>
<feature type="compositionally biased region" description="Basic and acidic residues" evidence="2">
    <location>
        <begin position="13"/>
        <end position="29"/>
    </location>
</feature>
<keyword evidence="1" id="KW-0175">Coiled coil</keyword>
<evidence type="ECO:0000256" key="2">
    <source>
        <dbReference type="SAM" id="MobiDB-lite"/>
    </source>
</evidence>
<accession>A0AAW1RKC4</accession>
<name>A0AAW1RKC4_9CHLO</name>
<comment type="caution">
    <text evidence="3">The sequence shown here is derived from an EMBL/GenBank/DDBJ whole genome shotgun (WGS) entry which is preliminary data.</text>
</comment>
<gene>
    <name evidence="3" type="ORF">WJX81_003591</name>
</gene>
<proteinExistence type="predicted"/>
<dbReference type="EMBL" id="JALJOU010000033">
    <property type="protein sequence ID" value="KAK9834159.1"/>
    <property type="molecule type" value="Genomic_DNA"/>
</dbReference>
<protein>
    <submittedName>
        <fullName evidence="3">Uncharacterized protein</fullName>
    </submittedName>
</protein>
<evidence type="ECO:0000313" key="3">
    <source>
        <dbReference type="EMBL" id="KAK9834159.1"/>
    </source>
</evidence>
<dbReference type="AlphaFoldDB" id="A0AAW1RKC4"/>
<sequence length="476" mass="49061">MAGQTEALSRLEVTAEHGQDETGSPRDDYVLVDSGESVTPEPRTPAGAGADMTAWASPQELSLRPGSPQSSGAAAREQEDRAGLEALEDLCAAAPESPRSAPLRAALEGLRRENTRLRAALEEAGLQQEWVLGSVVKSSEAGKAQLVHGLREMTDQRDALLQELKHSETQFASMVAEALDERIRHLEAVLLGAPHAPHSRSGEAGDPGRVRQQAHPFFVRPTNAAAARVARTAAEPDQAHAAASHPPRAGLALARGLFRRASRGVGGLLGAAGSAVGQAGHVIGHAGQVSAGRLVHAAQVAMPLRRSALEGAAAIRERASAARGQLGAGAAAAGRFVGSGARRLRQRCGEARRRLVSASRMAAHAAGHQMGRLHAAAMRAFDSPAAQGYCKVAAAVAGAALVGAAVTEAAGALLSGLADARAERRAHAALAQQLAALVARAVAEPSSSLEFVPASKGDEAESEAAKTASEQLPMYF</sequence>
<feature type="region of interest" description="Disordered" evidence="2">
    <location>
        <begin position="454"/>
        <end position="476"/>
    </location>
</feature>
<organism evidence="3 4">
    <name type="scientific">Elliptochloris bilobata</name>
    <dbReference type="NCBI Taxonomy" id="381761"/>
    <lineage>
        <taxon>Eukaryota</taxon>
        <taxon>Viridiplantae</taxon>
        <taxon>Chlorophyta</taxon>
        <taxon>core chlorophytes</taxon>
        <taxon>Trebouxiophyceae</taxon>
        <taxon>Trebouxiophyceae incertae sedis</taxon>
        <taxon>Elliptochloris clade</taxon>
        <taxon>Elliptochloris</taxon>
    </lineage>
</organism>
<keyword evidence="4" id="KW-1185">Reference proteome</keyword>
<feature type="region of interest" description="Disordered" evidence="2">
    <location>
        <begin position="1"/>
        <end position="80"/>
    </location>
</feature>
<reference evidence="3 4" key="1">
    <citation type="journal article" date="2024" name="Nat. Commun.">
        <title>Phylogenomics reveals the evolutionary origins of lichenization in chlorophyte algae.</title>
        <authorList>
            <person name="Puginier C."/>
            <person name="Libourel C."/>
            <person name="Otte J."/>
            <person name="Skaloud P."/>
            <person name="Haon M."/>
            <person name="Grisel S."/>
            <person name="Petersen M."/>
            <person name="Berrin J.G."/>
            <person name="Delaux P.M."/>
            <person name="Dal Grande F."/>
            <person name="Keller J."/>
        </authorList>
    </citation>
    <scope>NUCLEOTIDE SEQUENCE [LARGE SCALE GENOMIC DNA]</scope>
    <source>
        <strain evidence="3 4">SAG 245.80</strain>
    </source>
</reference>
<dbReference type="Proteomes" id="UP001445335">
    <property type="component" value="Unassembled WGS sequence"/>
</dbReference>